<feature type="repeat" description="TPR" evidence="1">
    <location>
        <begin position="86"/>
        <end position="119"/>
    </location>
</feature>
<feature type="transmembrane region" description="Helical" evidence="2">
    <location>
        <begin position="6"/>
        <end position="22"/>
    </location>
</feature>
<dbReference type="Pfam" id="PF13432">
    <property type="entry name" value="TPR_16"/>
    <property type="match status" value="1"/>
</dbReference>
<dbReference type="Pfam" id="PF13414">
    <property type="entry name" value="TPR_11"/>
    <property type="match status" value="1"/>
</dbReference>
<dbReference type="Proteomes" id="UP000014227">
    <property type="component" value="Chromosome I"/>
</dbReference>
<evidence type="ECO:0000313" key="4">
    <source>
        <dbReference type="EMBL" id="CCW34737.1"/>
    </source>
</evidence>
<dbReference type="Pfam" id="PF23914">
    <property type="entry name" value="TPR_CcmH_CycH"/>
    <property type="match status" value="1"/>
</dbReference>
<dbReference type="SMART" id="SM00028">
    <property type="entry name" value="TPR"/>
    <property type="match status" value="9"/>
</dbReference>
<evidence type="ECO:0000256" key="1">
    <source>
        <dbReference type="PROSITE-ProRule" id="PRU00339"/>
    </source>
</evidence>
<dbReference type="HOGENOM" id="CLU_675593_0_0_0"/>
<feature type="domain" description="Cytochrome c-type biogenesis protein H TPR" evidence="3">
    <location>
        <begin position="147"/>
        <end position="239"/>
    </location>
</feature>
<reference evidence="5" key="1">
    <citation type="submission" date="2013-03" db="EMBL/GenBank/DDBJ databases">
        <title>Genome sequence of Chthonomonas calidirosea, the first sequenced genome from the Armatimonadetes phylum (formally candidate division OP10).</title>
        <authorList>
            <person name="Lee K.C.Y."/>
            <person name="Morgan X.C."/>
            <person name="Dunfield P.F."/>
            <person name="Tamas I."/>
            <person name="Houghton K.M."/>
            <person name="Vyssotski M."/>
            <person name="Ryan J.L.J."/>
            <person name="Lagutin K."/>
            <person name="McDonald I.R."/>
            <person name="Stott M.B."/>
        </authorList>
    </citation>
    <scope>NUCLEOTIDE SEQUENCE [LARGE SCALE GENOMIC DNA]</scope>
    <source>
        <strain evidence="5">DSM 23976 / ICMP 18418 / T49</strain>
    </source>
</reference>
<keyword evidence="1" id="KW-0802">TPR repeat</keyword>
<dbReference type="PANTHER" id="PTHR12558:SF13">
    <property type="entry name" value="CELL DIVISION CYCLE PROTEIN 27 HOMOLOG"/>
    <property type="match status" value="1"/>
</dbReference>
<dbReference type="InterPro" id="IPR011990">
    <property type="entry name" value="TPR-like_helical_dom_sf"/>
</dbReference>
<accession>S0EU07</accession>
<dbReference type="EMBL" id="HF951689">
    <property type="protein sequence ID" value="CCW34737.1"/>
    <property type="molecule type" value="Genomic_DNA"/>
</dbReference>
<keyword evidence="2" id="KW-0812">Transmembrane</keyword>
<dbReference type="PATRIC" id="fig|1303518.3.peg.926"/>
<dbReference type="Gene3D" id="1.25.40.10">
    <property type="entry name" value="Tetratricopeptide repeat domain"/>
    <property type="match status" value="4"/>
</dbReference>
<keyword evidence="5" id="KW-1185">Reference proteome</keyword>
<dbReference type="OrthoDB" id="9769030at2"/>
<evidence type="ECO:0000313" key="5">
    <source>
        <dbReference type="Proteomes" id="UP000014227"/>
    </source>
</evidence>
<dbReference type="AlphaFoldDB" id="S0EU07"/>
<dbReference type="eggNOG" id="COG0457">
    <property type="taxonomic scope" value="Bacteria"/>
</dbReference>
<keyword evidence="2" id="KW-0472">Membrane</keyword>
<protein>
    <submittedName>
        <fullName evidence="4">TPR repeat./Tetratricopeptide repeat</fullName>
    </submittedName>
</protein>
<dbReference type="PROSITE" id="PS50005">
    <property type="entry name" value="TPR"/>
    <property type="match status" value="5"/>
</dbReference>
<dbReference type="InterPro" id="IPR019734">
    <property type="entry name" value="TPR_rpt"/>
</dbReference>
<feature type="repeat" description="TPR" evidence="1">
    <location>
        <begin position="154"/>
        <end position="187"/>
    </location>
</feature>
<keyword evidence="2" id="KW-1133">Transmembrane helix</keyword>
<evidence type="ECO:0000256" key="2">
    <source>
        <dbReference type="SAM" id="Phobius"/>
    </source>
</evidence>
<dbReference type="InParanoid" id="S0EU07"/>
<dbReference type="KEGG" id="ccz:CCALI_00914"/>
<proteinExistence type="predicted"/>
<organism evidence="4 5">
    <name type="scientific">Chthonomonas calidirosea (strain DSM 23976 / ICMP 18418 / T49)</name>
    <dbReference type="NCBI Taxonomy" id="1303518"/>
    <lineage>
        <taxon>Bacteria</taxon>
        <taxon>Bacillati</taxon>
        <taxon>Armatimonadota</taxon>
        <taxon>Chthonomonadia</taxon>
        <taxon>Chthonomonadales</taxon>
        <taxon>Chthonomonadaceae</taxon>
        <taxon>Chthonomonas</taxon>
    </lineage>
</organism>
<feature type="repeat" description="TPR" evidence="1">
    <location>
        <begin position="260"/>
        <end position="293"/>
    </location>
</feature>
<dbReference type="PANTHER" id="PTHR12558">
    <property type="entry name" value="CELL DIVISION CYCLE 16,23,27"/>
    <property type="match status" value="1"/>
</dbReference>
<gene>
    <name evidence="4" type="ORF">CCALI_00914</name>
</gene>
<dbReference type="STRING" id="454171.CP488_00241"/>
<feature type="repeat" description="TPR" evidence="1">
    <location>
        <begin position="344"/>
        <end position="377"/>
    </location>
</feature>
<name>S0EU07_CHTCT</name>
<dbReference type="InterPro" id="IPR056413">
    <property type="entry name" value="TPR_CcmH_CycH"/>
</dbReference>
<dbReference type="Pfam" id="PF13181">
    <property type="entry name" value="TPR_8"/>
    <property type="match status" value="1"/>
</dbReference>
<evidence type="ECO:0000259" key="3">
    <source>
        <dbReference type="Pfam" id="PF23914"/>
    </source>
</evidence>
<feature type="repeat" description="TPR" evidence="1">
    <location>
        <begin position="52"/>
        <end position="85"/>
    </location>
</feature>
<dbReference type="SUPFAM" id="SSF48452">
    <property type="entry name" value="TPR-like"/>
    <property type="match status" value="2"/>
</dbReference>
<sequence>MKRQYVLIGTIGCVLIVVSLLIRNSRWAEERMLKPLSAEELAYAVHDRPNDPLVFLYYGSALLKSGDLTDAAYAFTRATKLDPKLYEAYIGLGSTQFRLKDYAAAQTSFQRAAQLRPHQIAPYLGLAQAYYLSGLPEHATAPLKKIVALQPKNDLAWYTLGQMYGDAHEPDQALLAMQRAVALKPHNPEYRIALAEVLLHYARYTDAEQQLVQAIRDDYNNAYAHYLLGYVFEQEGDNPQLRGQAEQEFLNALAREPEMEPAYFDLGQLYERDGDYKPAITNYRKAFHLNPSDAQALYHLGLCLVQSGQTKEGQRLIEGAQELSRAQREIDYMQKRIIADPSNPDLRLRMARIYKKYGNYSEALQQYQVYSALRPPDRRIEKEIAACYMSFKTASTPKTSSGHPSQP</sequence>
<dbReference type="RefSeq" id="WP_016482291.1">
    <property type="nucleotide sequence ID" value="NC_021487.1"/>
</dbReference>
<dbReference type="PROSITE" id="PS50293">
    <property type="entry name" value="TPR_REGION"/>
    <property type="match status" value="1"/>
</dbReference>